<proteinExistence type="predicted"/>
<protein>
    <recommendedName>
        <fullName evidence="2">Toxin</fullName>
    </recommendedName>
</protein>
<organism evidence="1">
    <name type="scientific">uncultured Sulfurovum sp</name>
    <dbReference type="NCBI Taxonomy" id="269237"/>
    <lineage>
        <taxon>Bacteria</taxon>
        <taxon>Pseudomonadati</taxon>
        <taxon>Campylobacterota</taxon>
        <taxon>Epsilonproteobacteria</taxon>
        <taxon>Campylobacterales</taxon>
        <taxon>Sulfurovaceae</taxon>
        <taxon>Sulfurovum</taxon>
        <taxon>environmental samples</taxon>
    </lineage>
</organism>
<dbReference type="EMBL" id="CACVAS010000116">
    <property type="protein sequence ID" value="CAA6821586.1"/>
    <property type="molecule type" value="Genomic_DNA"/>
</dbReference>
<evidence type="ECO:0008006" key="2">
    <source>
        <dbReference type="Google" id="ProtNLM"/>
    </source>
</evidence>
<name>A0A6S6U2A6_9BACT</name>
<evidence type="ECO:0000313" key="1">
    <source>
        <dbReference type="EMBL" id="CAA6821586.1"/>
    </source>
</evidence>
<dbReference type="AlphaFoldDB" id="A0A6S6U2A6"/>
<sequence length="89" mass="10628">MYKWNEDKNSILKSQRGFSFDDVLEHIKEGGVLDNYKHPNVEKYPNQYIYVIALGGYIHYIPYVYDGDDIFLKNIIPSRKLHKKYVKDK</sequence>
<gene>
    <name evidence="1" type="ORF">HELGO_WM19058</name>
</gene>
<reference evidence="1" key="1">
    <citation type="submission" date="2020-01" db="EMBL/GenBank/DDBJ databases">
        <authorList>
            <person name="Meier V. D."/>
            <person name="Meier V D."/>
        </authorList>
    </citation>
    <scope>NUCLEOTIDE SEQUENCE</scope>
    <source>
        <strain evidence="1">HLG_WM_MAG_01</strain>
    </source>
</reference>
<accession>A0A6S6U2A6</accession>